<sequence length="267" mass="29826">MLLLGTTHAALGLTRDIVYFRYVQKSARAYAPSQTDPLFRKYKALALTQNVIFAGNNLLTDAFLLYRCYLIWNCRLWVIVFPGILMIAAFIPALLQSLVLIEHFSLLKSLSSYLMATVTNMILTGLIAGRIWWKKHEVSHYTESYESILRMRYATAMKIILESGALYCTTSVLLIATTPLKTGPVWYFHSILFALGWQIVNIIPPVALVRGTQQSEDGKSSPGEESGHPMVLVNLGPRSANANSTQPSDVSSEVIYIRRKSGESAVY</sequence>
<reference evidence="3" key="1">
    <citation type="submission" date="2023-03" db="EMBL/GenBank/DDBJ databases">
        <title>Massive genome expansion in bonnet fungi (Mycena s.s.) driven by repeated elements and novel gene families across ecological guilds.</title>
        <authorList>
            <consortium name="Lawrence Berkeley National Laboratory"/>
            <person name="Harder C.B."/>
            <person name="Miyauchi S."/>
            <person name="Viragh M."/>
            <person name="Kuo A."/>
            <person name="Thoen E."/>
            <person name="Andreopoulos B."/>
            <person name="Lu D."/>
            <person name="Skrede I."/>
            <person name="Drula E."/>
            <person name="Henrissat B."/>
            <person name="Morin E."/>
            <person name="Kohler A."/>
            <person name="Barry K."/>
            <person name="LaButti K."/>
            <person name="Morin E."/>
            <person name="Salamov A."/>
            <person name="Lipzen A."/>
            <person name="Mereny Z."/>
            <person name="Hegedus B."/>
            <person name="Baldrian P."/>
            <person name="Stursova M."/>
            <person name="Weitz H."/>
            <person name="Taylor A."/>
            <person name="Grigoriev I.V."/>
            <person name="Nagy L.G."/>
            <person name="Martin F."/>
            <person name="Kauserud H."/>
        </authorList>
    </citation>
    <scope>NUCLEOTIDE SEQUENCE</scope>
    <source>
        <strain evidence="3">9284</strain>
    </source>
</reference>
<proteinExistence type="predicted"/>
<name>A0AAD7B7Z1_9AGAR</name>
<evidence type="ECO:0000256" key="1">
    <source>
        <dbReference type="SAM" id="MobiDB-lite"/>
    </source>
</evidence>
<dbReference type="AlphaFoldDB" id="A0AAD7B7Z1"/>
<evidence type="ECO:0000256" key="2">
    <source>
        <dbReference type="SAM" id="Phobius"/>
    </source>
</evidence>
<gene>
    <name evidence="3" type="ORF">FB45DRAFT_939358</name>
</gene>
<comment type="caution">
    <text evidence="3">The sequence shown here is derived from an EMBL/GenBank/DDBJ whole genome shotgun (WGS) entry which is preliminary data.</text>
</comment>
<keyword evidence="2" id="KW-1133">Transmembrane helix</keyword>
<feature type="transmembrane region" description="Helical" evidence="2">
    <location>
        <begin position="76"/>
        <end position="101"/>
    </location>
</feature>
<dbReference type="EMBL" id="JARKIF010000030">
    <property type="protein sequence ID" value="KAJ7612586.1"/>
    <property type="molecule type" value="Genomic_DNA"/>
</dbReference>
<feature type="transmembrane region" description="Helical" evidence="2">
    <location>
        <begin position="113"/>
        <end position="133"/>
    </location>
</feature>
<keyword evidence="4" id="KW-1185">Reference proteome</keyword>
<organism evidence="3 4">
    <name type="scientific">Roridomyces roridus</name>
    <dbReference type="NCBI Taxonomy" id="1738132"/>
    <lineage>
        <taxon>Eukaryota</taxon>
        <taxon>Fungi</taxon>
        <taxon>Dikarya</taxon>
        <taxon>Basidiomycota</taxon>
        <taxon>Agaricomycotina</taxon>
        <taxon>Agaricomycetes</taxon>
        <taxon>Agaricomycetidae</taxon>
        <taxon>Agaricales</taxon>
        <taxon>Marasmiineae</taxon>
        <taxon>Mycenaceae</taxon>
        <taxon>Roridomyces</taxon>
    </lineage>
</organism>
<keyword evidence="2" id="KW-0472">Membrane</keyword>
<feature type="transmembrane region" description="Helical" evidence="2">
    <location>
        <begin position="159"/>
        <end position="180"/>
    </location>
</feature>
<feature type="region of interest" description="Disordered" evidence="1">
    <location>
        <begin position="213"/>
        <end position="251"/>
    </location>
</feature>
<dbReference type="Proteomes" id="UP001221142">
    <property type="component" value="Unassembled WGS sequence"/>
</dbReference>
<protein>
    <submittedName>
        <fullName evidence="3">Uncharacterized protein</fullName>
    </submittedName>
</protein>
<evidence type="ECO:0000313" key="4">
    <source>
        <dbReference type="Proteomes" id="UP001221142"/>
    </source>
</evidence>
<keyword evidence="2" id="KW-0812">Transmembrane</keyword>
<feature type="transmembrane region" description="Helical" evidence="2">
    <location>
        <begin position="186"/>
        <end position="209"/>
    </location>
</feature>
<feature type="compositionally biased region" description="Polar residues" evidence="1">
    <location>
        <begin position="240"/>
        <end position="251"/>
    </location>
</feature>
<accession>A0AAD7B7Z1</accession>
<evidence type="ECO:0000313" key="3">
    <source>
        <dbReference type="EMBL" id="KAJ7612586.1"/>
    </source>
</evidence>